<dbReference type="GO" id="GO:0005524">
    <property type="term" value="F:ATP binding"/>
    <property type="evidence" value="ECO:0007669"/>
    <property type="project" value="UniProtKB-KW"/>
</dbReference>
<feature type="modified residue" description="4-aspartylphosphate" evidence="12">
    <location>
        <position position="621"/>
    </location>
</feature>
<keyword evidence="4 12" id="KW-0597">Phosphoprotein</keyword>
<dbReference type="InterPro" id="IPR005467">
    <property type="entry name" value="His_kinase_dom"/>
</dbReference>
<feature type="domain" description="PAS" evidence="16">
    <location>
        <begin position="19"/>
        <end position="55"/>
    </location>
</feature>
<dbReference type="OrthoDB" id="9816309at2"/>
<organism evidence="17 18">
    <name type="scientific">Fibrisoma limi BUZ 3</name>
    <dbReference type="NCBI Taxonomy" id="1185876"/>
    <lineage>
        <taxon>Bacteria</taxon>
        <taxon>Pseudomonadati</taxon>
        <taxon>Bacteroidota</taxon>
        <taxon>Cytophagia</taxon>
        <taxon>Cytophagales</taxon>
        <taxon>Spirosomataceae</taxon>
        <taxon>Fibrisoma</taxon>
    </lineage>
</organism>
<evidence type="ECO:0000256" key="12">
    <source>
        <dbReference type="PROSITE-ProRule" id="PRU00169"/>
    </source>
</evidence>
<dbReference type="FunFam" id="3.30.565.10:FF:000010">
    <property type="entry name" value="Sensor histidine kinase RcsC"/>
    <property type="match status" value="1"/>
</dbReference>
<accession>I2GID6</accession>
<dbReference type="SUPFAM" id="SSF55785">
    <property type="entry name" value="PYP-like sensor domain (PAS domain)"/>
    <property type="match status" value="1"/>
</dbReference>
<evidence type="ECO:0000256" key="5">
    <source>
        <dbReference type="ARBA" id="ARBA00022679"/>
    </source>
</evidence>
<dbReference type="Proteomes" id="UP000009309">
    <property type="component" value="Unassembled WGS sequence"/>
</dbReference>
<dbReference type="Gene3D" id="3.30.450.20">
    <property type="entry name" value="PAS domain"/>
    <property type="match status" value="1"/>
</dbReference>
<dbReference type="CDD" id="cd00130">
    <property type="entry name" value="PAS"/>
    <property type="match status" value="1"/>
</dbReference>
<dbReference type="InterPro" id="IPR036097">
    <property type="entry name" value="HisK_dim/P_sf"/>
</dbReference>
<name>I2GID6_9BACT</name>
<dbReference type="GO" id="GO:0000155">
    <property type="term" value="F:phosphorelay sensor kinase activity"/>
    <property type="evidence" value="ECO:0007669"/>
    <property type="project" value="InterPro"/>
</dbReference>
<proteinExistence type="predicted"/>
<dbReference type="SMART" id="SM00387">
    <property type="entry name" value="HATPase_c"/>
    <property type="match status" value="1"/>
</dbReference>
<keyword evidence="11" id="KW-0472">Membrane</keyword>
<dbReference type="PROSITE" id="PS50112">
    <property type="entry name" value="PAS"/>
    <property type="match status" value="1"/>
</dbReference>
<evidence type="ECO:0000256" key="3">
    <source>
        <dbReference type="ARBA" id="ARBA00012438"/>
    </source>
</evidence>
<dbReference type="CDD" id="cd00082">
    <property type="entry name" value="HisKA"/>
    <property type="match status" value="1"/>
</dbReference>
<dbReference type="STRING" id="1185876.BN8_02774"/>
<dbReference type="PROSITE" id="PS50110">
    <property type="entry name" value="RESPONSE_REGULATORY"/>
    <property type="match status" value="1"/>
</dbReference>
<dbReference type="PROSITE" id="PS50109">
    <property type="entry name" value="HIS_KIN"/>
    <property type="match status" value="1"/>
</dbReference>
<evidence type="ECO:0000256" key="8">
    <source>
        <dbReference type="ARBA" id="ARBA00022777"/>
    </source>
</evidence>
<dbReference type="PRINTS" id="PR00344">
    <property type="entry name" value="BCTRLSENSOR"/>
</dbReference>
<keyword evidence="5" id="KW-0808">Transferase</keyword>
<dbReference type="FunFam" id="1.10.287.130:FF:000004">
    <property type="entry name" value="Ethylene receptor 1"/>
    <property type="match status" value="1"/>
</dbReference>
<dbReference type="NCBIfam" id="TIGR00229">
    <property type="entry name" value="sensory_box"/>
    <property type="match status" value="1"/>
</dbReference>
<dbReference type="eggNOG" id="COG2203">
    <property type="taxonomic scope" value="Bacteria"/>
</dbReference>
<dbReference type="InterPro" id="IPR013767">
    <property type="entry name" value="PAS_fold"/>
</dbReference>
<dbReference type="Pfam" id="PF00989">
    <property type="entry name" value="PAS"/>
    <property type="match status" value="1"/>
</dbReference>
<dbReference type="GO" id="GO:0006355">
    <property type="term" value="P:regulation of DNA-templated transcription"/>
    <property type="evidence" value="ECO:0007669"/>
    <property type="project" value="InterPro"/>
</dbReference>
<keyword evidence="9" id="KW-0067">ATP-binding</keyword>
<keyword evidence="6" id="KW-0812">Transmembrane</keyword>
<evidence type="ECO:0000256" key="2">
    <source>
        <dbReference type="ARBA" id="ARBA00004370"/>
    </source>
</evidence>
<dbReference type="Pfam" id="PF00512">
    <property type="entry name" value="HisKA"/>
    <property type="match status" value="1"/>
</dbReference>
<dbReference type="InterPro" id="IPR003018">
    <property type="entry name" value="GAF"/>
</dbReference>
<dbReference type="InterPro" id="IPR036890">
    <property type="entry name" value="HATPase_C_sf"/>
</dbReference>
<dbReference type="eggNOG" id="COG2205">
    <property type="taxonomic scope" value="Bacteria"/>
</dbReference>
<dbReference type="EC" id="2.7.13.3" evidence="3"/>
<feature type="domain" description="Histidine kinase" evidence="14">
    <location>
        <begin position="320"/>
        <end position="546"/>
    </location>
</feature>
<evidence type="ECO:0000256" key="6">
    <source>
        <dbReference type="ARBA" id="ARBA00022692"/>
    </source>
</evidence>
<dbReference type="AlphaFoldDB" id="I2GID6"/>
<dbReference type="InterPro" id="IPR003594">
    <property type="entry name" value="HATPase_dom"/>
</dbReference>
<dbReference type="InterPro" id="IPR011006">
    <property type="entry name" value="CheY-like_superfamily"/>
</dbReference>
<dbReference type="SUPFAM" id="SSF55874">
    <property type="entry name" value="ATPase domain of HSP90 chaperone/DNA topoisomerase II/histidine kinase"/>
    <property type="match status" value="1"/>
</dbReference>
<dbReference type="Pfam" id="PF01590">
    <property type="entry name" value="GAF"/>
    <property type="match status" value="1"/>
</dbReference>
<keyword evidence="8 17" id="KW-0418">Kinase</keyword>
<comment type="caution">
    <text evidence="17">The sequence shown here is derived from an EMBL/GenBank/DDBJ whole genome shotgun (WGS) entry which is preliminary data.</text>
</comment>
<dbReference type="GO" id="GO:0016020">
    <property type="term" value="C:membrane"/>
    <property type="evidence" value="ECO:0007669"/>
    <property type="project" value="UniProtKB-SubCell"/>
</dbReference>
<reference evidence="17 18" key="1">
    <citation type="journal article" date="2012" name="J. Bacteriol.">
        <title>Genome Sequence of the Filamentous Bacterium Fibrisoma limi BUZ 3T.</title>
        <authorList>
            <person name="Filippini M."/>
            <person name="Qi W."/>
            <person name="Jaenicke S."/>
            <person name="Goesmann A."/>
            <person name="Smits T.H."/>
            <person name="Bagheri H.C."/>
        </authorList>
    </citation>
    <scope>NUCLEOTIDE SEQUENCE [LARGE SCALE GENOMIC DNA]</scope>
    <source>
        <strain evidence="18">BUZ 3T</strain>
    </source>
</reference>
<comment type="subcellular location">
    <subcellularLocation>
        <location evidence="2">Membrane</location>
    </subcellularLocation>
</comment>
<dbReference type="SUPFAM" id="SSF47384">
    <property type="entry name" value="Homodimeric domain of signal transducing histidine kinase"/>
    <property type="match status" value="1"/>
</dbReference>
<evidence type="ECO:0000259" key="14">
    <source>
        <dbReference type="PROSITE" id="PS50109"/>
    </source>
</evidence>
<dbReference type="Pfam" id="PF00072">
    <property type="entry name" value="Response_reg"/>
    <property type="match status" value="1"/>
</dbReference>
<dbReference type="InterPro" id="IPR003661">
    <property type="entry name" value="HisK_dim/P_dom"/>
</dbReference>
<dbReference type="Gene3D" id="1.10.287.130">
    <property type="match status" value="1"/>
</dbReference>
<evidence type="ECO:0000256" key="11">
    <source>
        <dbReference type="ARBA" id="ARBA00023136"/>
    </source>
</evidence>
<evidence type="ECO:0000313" key="18">
    <source>
        <dbReference type="Proteomes" id="UP000009309"/>
    </source>
</evidence>
<evidence type="ECO:0000313" key="17">
    <source>
        <dbReference type="EMBL" id="CCH53661.1"/>
    </source>
</evidence>
<dbReference type="InterPro" id="IPR004358">
    <property type="entry name" value="Sig_transdc_His_kin-like_C"/>
</dbReference>
<evidence type="ECO:0000256" key="13">
    <source>
        <dbReference type="SAM" id="Coils"/>
    </source>
</evidence>
<evidence type="ECO:0000256" key="7">
    <source>
        <dbReference type="ARBA" id="ARBA00022741"/>
    </source>
</evidence>
<keyword evidence="10" id="KW-1133">Transmembrane helix</keyword>
<dbReference type="CDD" id="cd16922">
    <property type="entry name" value="HATPase_EvgS-ArcB-TorS-like"/>
    <property type="match status" value="1"/>
</dbReference>
<dbReference type="SUPFAM" id="SSF55781">
    <property type="entry name" value="GAF domain-like"/>
    <property type="match status" value="1"/>
</dbReference>
<dbReference type="SMART" id="SM00448">
    <property type="entry name" value="REC"/>
    <property type="match status" value="1"/>
</dbReference>
<dbReference type="InterPro" id="IPR001789">
    <property type="entry name" value="Sig_transdc_resp-reg_receiver"/>
</dbReference>
<comment type="catalytic activity">
    <reaction evidence="1">
        <text>ATP + protein L-histidine = ADP + protein N-phospho-L-histidine.</text>
        <dbReference type="EC" id="2.7.13.3"/>
    </reaction>
</comment>
<dbReference type="Pfam" id="PF02518">
    <property type="entry name" value="HATPase_c"/>
    <property type="match status" value="1"/>
</dbReference>
<dbReference type="SUPFAM" id="SSF52172">
    <property type="entry name" value="CheY-like"/>
    <property type="match status" value="1"/>
</dbReference>
<dbReference type="Gene3D" id="3.40.50.2300">
    <property type="match status" value="1"/>
</dbReference>
<dbReference type="InterPro" id="IPR000014">
    <property type="entry name" value="PAS"/>
</dbReference>
<gene>
    <name evidence="17" type="ORF">BN8_02774</name>
</gene>
<feature type="domain" description="Response regulatory" evidence="15">
    <location>
        <begin position="572"/>
        <end position="688"/>
    </location>
</feature>
<evidence type="ECO:0000259" key="16">
    <source>
        <dbReference type="PROSITE" id="PS50112"/>
    </source>
</evidence>
<dbReference type="Gene3D" id="3.30.565.10">
    <property type="entry name" value="Histidine kinase-like ATPase, C-terminal domain"/>
    <property type="match status" value="1"/>
</dbReference>
<dbReference type="PANTHER" id="PTHR43047">
    <property type="entry name" value="TWO-COMPONENT HISTIDINE PROTEIN KINASE"/>
    <property type="match status" value="1"/>
</dbReference>
<evidence type="ECO:0000256" key="9">
    <source>
        <dbReference type="ARBA" id="ARBA00022840"/>
    </source>
</evidence>
<keyword evidence="13" id="KW-0175">Coiled coil</keyword>
<dbReference type="RefSeq" id="WP_009282241.1">
    <property type="nucleotide sequence ID" value="NZ_CAIT01000006.1"/>
</dbReference>
<dbReference type="EMBL" id="CAIT01000006">
    <property type="protein sequence ID" value="CCH53661.1"/>
    <property type="molecule type" value="Genomic_DNA"/>
</dbReference>
<dbReference type="eggNOG" id="COG0784">
    <property type="taxonomic scope" value="Bacteria"/>
</dbReference>
<dbReference type="SMART" id="SM00388">
    <property type="entry name" value="HisKA"/>
    <property type="match status" value="1"/>
</dbReference>
<keyword evidence="7" id="KW-0547">Nucleotide-binding</keyword>
<evidence type="ECO:0000256" key="4">
    <source>
        <dbReference type="ARBA" id="ARBA00022553"/>
    </source>
</evidence>
<keyword evidence="18" id="KW-1185">Reference proteome</keyword>
<feature type="coiled-coil region" evidence="13">
    <location>
        <begin position="286"/>
        <end position="320"/>
    </location>
</feature>
<evidence type="ECO:0000256" key="10">
    <source>
        <dbReference type="ARBA" id="ARBA00022989"/>
    </source>
</evidence>
<protein>
    <recommendedName>
        <fullName evidence="3">histidine kinase</fullName>
        <ecNumber evidence="3">2.7.13.3</ecNumber>
    </recommendedName>
</protein>
<dbReference type="CDD" id="cd17546">
    <property type="entry name" value="REC_hyHK_CKI1_RcsC-like"/>
    <property type="match status" value="1"/>
</dbReference>
<evidence type="ECO:0000259" key="15">
    <source>
        <dbReference type="PROSITE" id="PS50110"/>
    </source>
</evidence>
<sequence length="783" mass="87187">MNETASIPSNVLRLSHFTVENALEPILLFDQCGQVKRANAAACRQLGYGPEQLGGLYFSDLHIGYTSAQYAQLWQMLKLHHTLTLELPQLRQDGITRQAEIGMNFVQFEEREYLCCFVRDVTERSQLDDTLRRISEGTAADIGIDFFQSLVKQLTTTLNVQFAMVTECTNVEKTRVRTLAFSVNDTLHENIEYDLAGTPCDIVMKGRDFYYPTDVAENFSKGAGVESYLGVPIYDKLGEIVGHLSVSDSRPMIDHHKYVGILRVLAARSGAEIARKVAEERLLQIQQHLEATVIERTRELAEAKEEAEAANRAKSDFLATMSHELRTPLNGILGYTQLFKRDATLTDSQQKGVKVMHDCAESLLSLINDVLDLSKIEARRMEVLSEVFYLPELLHNIIQQTQIRAEQKGLAFETYLAANLPEWVVGDERKLRQVLLNLLGNAVKFTPSGSITFRAEWHPGDDSGEVAGASTIRFLIEDTGVGIANDQIASIFQPFQQIRESNDFVEGTGLGLSITDQLVRLMKGDLYVSSQAGRGTQFRLSFTLPEAPVSPDSLPAVQPGQSIIGYEGSRKTILVADDGWENCSILTNLLQPLGFAIVEARNGREAVEKAMRYKPDLVLLDLVMPYLDGYGALTQIRTNPTTKAAKVFAFSAKVFEQDKQRSRQAGFDDFVPKPVDLDALLAKISTHLHLTWQTQSAADELTTSVTDTDASATMMAQVPEPAQLEALYELARMGDIQAILTQLKALENTSPVYQPFVDDIRQAASEFDTRKIKKYLQASLKTV</sequence>
<evidence type="ECO:0000256" key="1">
    <source>
        <dbReference type="ARBA" id="ARBA00000085"/>
    </source>
</evidence>
<dbReference type="InterPro" id="IPR035965">
    <property type="entry name" value="PAS-like_dom_sf"/>
</dbReference>